<keyword evidence="13" id="KW-0732">Signal</keyword>
<dbReference type="Gene3D" id="2.40.170.20">
    <property type="entry name" value="TonB-dependent receptor, beta-barrel domain"/>
    <property type="match status" value="2"/>
</dbReference>
<evidence type="ECO:0000313" key="16">
    <source>
        <dbReference type="EMBL" id="MBN7795678.1"/>
    </source>
</evidence>
<evidence type="ECO:0000256" key="4">
    <source>
        <dbReference type="ARBA" id="ARBA00022496"/>
    </source>
</evidence>
<dbReference type="GO" id="GO:0009279">
    <property type="term" value="C:cell outer membrane"/>
    <property type="evidence" value="ECO:0007669"/>
    <property type="project" value="UniProtKB-SubCell"/>
</dbReference>
<dbReference type="Proteomes" id="UP000664303">
    <property type="component" value="Unassembled WGS sequence"/>
</dbReference>
<keyword evidence="17" id="KW-1185">Reference proteome</keyword>
<sequence>MSATFARGPLAAAIALAGATSLSHAQLLEEVIVTAQKRAESLQDVPISVSAVQGSKLQEAGIPNMAALADYVPNLHIASASVNTNIYMRGVGSGNNQGFEQSVGMYVDGIYMGRGRQYRAGFLDVERVEVLRGPQGTLFGKNTVAGAVNIISRSPDPSDPFSGEISAALESHDGQVYEGGVEGSLSDSFAARVAFKHRKTDGYVDNTLLDKPEGQIDETSYRITLVWQPTDNIDINFKYSNTDFERIGAPSSTELYLDPASRDTLFPNRSAFASIGYLLTDTFYPEIDDEGGREFTTYKDNGYGQSLADGIGIGINPDSNDEDYDNYVLNVDWDVGGGTLTSVTGWSEYQYIDGVDVDWLPLQFIHRDDDQRFEQFSQELRFASPGGEFFDYVAGVYYESSTLDFDRRVTVDTNVDGLVPAALGGLNSLFTLLTGGAYTANQIARNHYYELDSDSFAVFGQGTFNLSDRFRLTLGLRYTEEDKDVISRQFLSDDLTGIDTPSDNYFLGFIEATSFNTYRYNFAEDRSTDKWIPSMNLQWDVTNDSMLYATFSQGFKSGGFTAADDQEPGQLDIAAFPCVPGQPIEACYDPTVPNDDFEFEDEEVDAFEVGGKHTLLGGSMTLNWAAFYTLYDNLQTSIFKGVGFGVTNAGKSEVQGVEVDMLWQATNNLRLGLNGAWLDATYDEFENGPCTAIQLDVDPLCGTPEGFTDNDLSGEKTLYASDWSATAFFDYNQPVGDGLEFFLGGEANYRDDFNSAGDNDPLDMIDGYTKVNLRGGLRSEQWEIMAYGRNIFDEEAFAQSFDTPVLAGSHTKFIEEGRIYGVRLKFMF</sequence>
<evidence type="ECO:0000256" key="3">
    <source>
        <dbReference type="ARBA" id="ARBA00022452"/>
    </source>
</evidence>
<comment type="subcellular location">
    <subcellularLocation>
        <location evidence="1 11">Cell outer membrane</location>
        <topology evidence="1 11">Multi-pass membrane protein</topology>
    </subcellularLocation>
</comment>
<gene>
    <name evidence="16" type="ORF">JYP50_03695</name>
</gene>
<dbReference type="InterPro" id="IPR012910">
    <property type="entry name" value="Plug_dom"/>
</dbReference>
<dbReference type="GO" id="GO:0006826">
    <property type="term" value="P:iron ion transport"/>
    <property type="evidence" value="ECO:0007669"/>
    <property type="project" value="UniProtKB-KW"/>
</dbReference>
<keyword evidence="4" id="KW-0410">Iron transport</keyword>
<keyword evidence="8 12" id="KW-0798">TonB box</keyword>
<keyword evidence="5 11" id="KW-0812">Transmembrane</keyword>
<name>A0A939IL72_9GAMM</name>
<evidence type="ECO:0000256" key="1">
    <source>
        <dbReference type="ARBA" id="ARBA00004571"/>
    </source>
</evidence>
<feature type="signal peptide" evidence="13">
    <location>
        <begin position="1"/>
        <end position="25"/>
    </location>
</feature>
<dbReference type="Pfam" id="PF00593">
    <property type="entry name" value="TonB_dep_Rec_b-barrel"/>
    <property type="match status" value="1"/>
</dbReference>
<evidence type="ECO:0000256" key="12">
    <source>
        <dbReference type="RuleBase" id="RU003357"/>
    </source>
</evidence>
<dbReference type="RefSeq" id="WP_206559133.1">
    <property type="nucleotide sequence ID" value="NZ_JAFKCZ010000003.1"/>
</dbReference>
<keyword evidence="7" id="KW-0406">Ion transport</keyword>
<evidence type="ECO:0000256" key="9">
    <source>
        <dbReference type="ARBA" id="ARBA00023136"/>
    </source>
</evidence>
<keyword evidence="2 11" id="KW-0813">Transport</keyword>
<proteinExistence type="inferred from homology"/>
<evidence type="ECO:0000256" key="11">
    <source>
        <dbReference type="PROSITE-ProRule" id="PRU01360"/>
    </source>
</evidence>
<dbReference type="SUPFAM" id="SSF56935">
    <property type="entry name" value="Porins"/>
    <property type="match status" value="1"/>
</dbReference>
<keyword evidence="9 11" id="KW-0472">Membrane</keyword>
<feature type="domain" description="TonB-dependent receptor plug" evidence="15">
    <location>
        <begin position="42"/>
        <end position="147"/>
    </location>
</feature>
<evidence type="ECO:0000259" key="15">
    <source>
        <dbReference type="Pfam" id="PF07715"/>
    </source>
</evidence>
<dbReference type="PANTHER" id="PTHR32552">
    <property type="entry name" value="FERRICHROME IRON RECEPTOR-RELATED"/>
    <property type="match status" value="1"/>
</dbReference>
<reference evidence="16" key="1">
    <citation type="submission" date="2021-02" db="EMBL/GenBank/DDBJ databases">
        <title>PHA producing bacteria isolated from coastal sediment in Guangdong, Shenzhen.</title>
        <authorList>
            <person name="Zheng W."/>
            <person name="Yu S."/>
            <person name="Huang Y."/>
        </authorList>
    </citation>
    <scope>NUCLEOTIDE SEQUENCE</scope>
    <source>
        <strain evidence="16">TN14-10</strain>
    </source>
</reference>
<feature type="chain" id="PRO_5037712707" evidence="13">
    <location>
        <begin position="26"/>
        <end position="828"/>
    </location>
</feature>
<evidence type="ECO:0000256" key="8">
    <source>
        <dbReference type="ARBA" id="ARBA00023077"/>
    </source>
</evidence>
<keyword evidence="3 11" id="KW-1134">Transmembrane beta strand</keyword>
<evidence type="ECO:0000256" key="2">
    <source>
        <dbReference type="ARBA" id="ARBA00022448"/>
    </source>
</evidence>
<dbReference type="PROSITE" id="PS52016">
    <property type="entry name" value="TONB_DEPENDENT_REC_3"/>
    <property type="match status" value="1"/>
</dbReference>
<evidence type="ECO:0000256" key="5">
    <source>
        <dbReference type="ARBA" id="ARBA00022692"/>
    </source>
</evidence>
<feature type="domain" description="TonB-dependent receptor-like beta-barrel" evidence="14">
    <location>
        <begin position="294"/>
        <end position="791"/>
    </location>
</feature>
<evidence type="ECO:0000259" key="14">
    <source>
        <dbReference type="Pfam" id="PF00593"/>
    </source>
</evidence>
<evidence type="ECO:0000256" key="10">
    <source>
        <dbReference type="ARBA" id="ARBA00023237"/>
    </source>
</evidence>
<dbReference type="PANTHER" id="PTHR32552:SF81">
    <property type="entry name" value="TONB-DEPENDENT OUTER MEMBRANE RECEPTOR"/>
    <property type="match status" value="1"/>
</dbReference>
<dbReference type="AlphaFoldDB" id="A0A939IL72"/>
<keyword evidence="16" id="KW-0675">Receptor</keyword>
<keyword evidence="6" id="KW-0408">Iron</keyword>
<dbReference type="InterPro" id="IPR000531">
    <property type="entry name" value="Beta-barrel_TonB"/>
</dbReference>
<dbReference type="InterPro" id="IPR036942">
    <property type="entry name" value="Beta-barrel_TonB_sf"/>
</dbReference>
<keyword evidence="10 11" id="KW-0998">Cell outer membrane</keyword>
<dbReference type="Pfam" id="PF07715">
    <property type="entry name" value="Plug"/>
    <property type="match status" value="1"/>
</dbReference>
<evidence type="ECO:0000256" key="7">
    <source>
        <dbReference type="ARBA" id="ARBA00023065"/>
    </source>
</evidence>
<organism evidence="16 17">
    <name type="scientific">Parahaliea mediterranea</name>
    <dbReference type="NCBI Taxonomy" id="651086"/>
    <lineage>
        <taxon>Bacteria</taxon>
        <taxon>Pseudomonadati</taxon>
        <taxon>Pseudomonadota</taxon>
        <taxon>Gammaproteobacteria</taxon>
        <taxon>Cellvibrionales</taxon>
        <taxon>Halieaceae</taxon>
        <taxon>Parahaliea</taxon>
    </lineage>
</organism>
<evidence type="ECO:0000313" key="17">
    <source>
        <dbReference type="Proteomes" id="UP000664303"/>
    </source>
</evidence>
<comment type="similarity">
    <text evidence="11 12">Belongs to the TonB-dependent receptor family.</text>
</comment>
<dbReference type="InterPro" id="IPR039426">
    <property type="entry name" value="TonB-dep_rcpt-like"/>
</dbReference>
<dbReference type="EMBL" id="JAFKCZ010000003">
    <property type="protein sequence ID" value="MBN7795678.1"/>
    <property type="molecule type" value="Genomic_DNA"/>
</dbReference>
<evidence type="ECO:0000256" key="13">
    <source>
        <dbReference type="SAM" id="SignalP"/>
    </source>
</evidence>
<comment type="caution">
    <text evidence="16">The sequence shown here is derived from an EMBL/GenBank/DDBJ whole genome shotgun (WGS) entry which is preliminary data.</text>
</comment>
<protein>
    <submittedName>
        <fullName evidence="16">TonB-dependent receptor</fullName>
    </submittedName>
</protein>
<evidence type="ECO:0000256" key="6">
    <source>
        <dbReference type="ARBA" id="ARBA00023004"/>
    </source>
</evidence>
<accession>A0A939IL72</accession>